<dbReference type="STRING" id="588581.Cpap_3265"/>
<dbReference type="AlphaFoldDB" id="F1TA99"/>
<reference evidence="1" key="2">
    <citation type="submission" date="2011-01" db="EMBL/GenBank/DDBJ databases">
        <title>The Non-contiguous Finished genome of Clostridium papyrosolvens.</title>
        <authorList>
            <person name="Lucas S."/>
            <person name="Copeland A."/>
            <person name="Lapidus A."/>
            <person name="Cheng J.-F."/>
            <person name="Goodwin L."/>
            <person name="Pitluck S."/>
            <person name="Misra M."/>
            <person name="Chertkov O."/>
            <person name="Detter J.C."/>
            <person name="Han C."/>
            <person name="Tapia R."/>
            <person name="Land M."/>
            <person name="Hauser L."/>
            <person name="Kyrpides N."/>
            <person name="Ivanova N."/>
            <person name="Pagani I."/>
            <person name="Mouttaki H."/>
            <person name="He Z."/>
            <person name="Zhou J."/>
            <person name="Hemme C.L."/>
            <person name="Woyke T."/>
        </authorList>
    </citation>
    <scope>NUCLEOTIDE SEQUENCE [LARGE SCALE GENOMIC DNA]</scope>
    <source>
        <strain evidence="1">DSM 2782</strain>
    </source>
</reference>
<accession>F1TA99</accession>
<reference evidence="1" key="1">
    <citation type="submission" date="2009-07" db="EMBL/GenBank/DDBJ databases">
        <authorList>
            <consortium name="US DOE Joint Genome Institute (JGI-PGF)"/>
            <person name="Lucas S."/>
            <person name="Copeland A."/>
            <person name="Lapidus A."/>
            <person name="Glavina del Rio T."/>
            <person name="Tice H."/>
            <person name="Bruce D."/>
            <person name="Goodwin L."/>
            <person name="Pitluck S."/>
            <person name="Larimer F."/>
            <person name="Land M.L."/>
            <person name="Mouttaki H."/>
            <person name="He Z."/>
            <person name="Zhou J."/>
            <person name="Hemme C.L."/>
        </authorList>
    </citation>
    <scope>NUCLEOTIDE SEQUENCE</scope>
    <source>
        <strain evidence="1">DSM 2782</strain>
    </source>
</reference>
<sequence>MGAILCIFWPHDSIKNQIYQCYIDFFGEIESWGLPDNWIDNMYDKRNEIVHGGEDTTLEAINLVSEKVQLLEQMAKSLIDHIIDSKYNRQEFIHFDF</sequence>
<organism evidence="1 2">
    <name type="scientific">Ruminiclostridium papyrosolvens DSM 2782</name>
    <dbReference type="NCBI Taxonomy" id="588581"/>
    <lineage>
        <taxon>Bacteria</taxon>
        <taxon>Bacillati</taxon>
        <taxon>Bacillota</taxon>
        <taxon>Clostridia</taxon>
        <taxon>Eubacteriales</taxon>
        <taxon>Oscillospiraceae</taxon>
        <taxon>Ruminiclostridium</taxon>
    </lineage>
</organism>
<dbReference type="OrthoDB" id="1418816at2"/>
<name>F1TA99_9FIRM</name>
<gene>
    <name evidence="1" type="ORF">Cpap_3265</name>
</gene>
<dbReference type="Proteomes" id="UP000003860">
    <property type="component" value="Unassembled WGS sequence"/>
</dbReference>
<protein>
    <recommendedName>
        <fullName evidence="3">RiboL-PSP-HEPN domain-containing protein</fullName>
    </recommendedName>
</protein>
<dbReference type="EMBL" id="ACXX02000003">
    <property type="protein sequence ID" value="EGD48841.1"/>
    <property type="molecule type" value="Genomic_DNA"/>
</dbReference>
<evidence type="ECO:0000313" key="2">
    <source>
        <dbReference type="Proteomes" id="UP000003860"/>
    </source>
</evidence>
<evidence type="ECO:0000313" key="1">
    <source>
        <dbReference type="EMBL" id="EGD48841.1"/>
    </source>
</evidence>
<dbReference type="RefSeq" id="WP_004618164.1">
    <property type="nucleotide sequence ID" value="NZ_ACXX02000003.1"/>
</dbReference>
<comment type="caution">
    <text evidence="1">The sequence shown here is derived from an EMBL/GenBank/DDBJ whole genome shotgun (WGS) entry which is preliminary data.</text>
</comment>
<keyword evidence="2" id="KW-1185">Reference proteome</keyword>
<proteinExistence type="predicted"/>
<evidence type="ECO:0008006" key="3">
    <source>
        <dbReference type="Google" id="ProtNLM"/>
    </source>
</evidence>